<feature type="transmembrane region" description="Helical" evidence="7">
    <location>
        <begin position="298"/>
        <end position="321"/>
    </location>
</feature>
<evidence type="ECO:0000256" key="5">
    <source>
        <dbReference type="ARBA" id="ARBA00022989"/>
    </source>
</evidence>
<evidence type="ECO:0000256" key="4">
    <source>
        <dbReference type="ARBA" id="ARBA00022692"/>
    </source>
</evidence>
<dbReference type="Pfam" id="PF02397">
    <property type="entry name" value="Bac_transf"/>
    <property type="match status" value="1"/>
</dbReference>
<reference evidence="9 10" key="1">
    <citation type="submission" date="2018-03" db="EMBL/GenBank/DDBJ databases">
        <title>Comparative analysis of microorganisms from saline springs in Andes Mountain Range, Colombia.</title>
        <authorList>
            <person name="Rubin E."/>
        </authorList>
    </citation>
    <scope>NUCLEOTIDE SEQUENCE [LARGE SCALE GENOMIC DNA]</scope>
    <source>
        <strain evidence="9 10">CG 35</strain>
    </source>
</reference>
<dbReference type="NCBIfam" id="TIGR03025">
    <property type="entry name" value="EPS_sugtrans"/>
    <property type="match status" value="1"/>
</dbReference>
<dbReference type="AlphaFoldDB" id="A0A2T0YST8"/>
<organism evidence="9 10">
    <name type="scientific">Nesterenkonia sandarakina</name>
    <dbReference type="NCBI Taxonomy" id="272918"/>
    <lineage>
        <taxon>Bacteria</taxon>
        <taxon>Bacillati</taxon>
        <taxon>Actinomycetota</taxon>
        <taxon>Actinomycetes</taxon>
        <taxon>Micrococcales</taxon>
        <taxon>Micrococcaceae</taxon>
        <taxon>Nesterenkonia</taxon>
    </lineage>
</organism>
<dbReference type="RefSeq" id="WP_106121552.1">
    <property type="nucleotide sequence ID" value="NZ_PVTY01000001.1"/>
</dbReference>
<feature type="transmembrane region" description="Helical" evidence="7">
    <location>
        <begin position="127"/>
        <end position="145"/>
    </location>
</feature>
<dbReference type="GO" id="GO:0016020">
    <property type="term" value="C:membrane"/>
    <property type="evidence" value="ECO:0007669"/>
    <property type="project" value="UniProtKB-SubCell"/>
</dbReference>
<gene>
    <name evidence="9" type="ORF">BCL67_101138</name>
</gene>
<dbReference type="Proteomes" id="UP000238217">
    <property type="component" value="Unassembled WGS sequence"/>
</dbReference>
<comment type="subcellular location">
    <subcellularLocation>
        <location evidence="1">Membrane</location>
        <topology evidence="1">Multi-pass membrane protein</topology>
    </subcellularLocation>
</comment>
<accession>A0A2T0YST8</accession>
<comment type="caution">
    <text evidence="9">The sequence shown here is derived from an EMBL/GenBank/DDBJ whole genome shotgun (WGS) entry which is preliminary data.</text>
</comment>
<evidence type="ECO:0000256" key="3">
    <source>
        <dbReference type="ARBA" id="ARBA00022679"/>
    </source>
</evidence>
<feature type="transmembrane region" description="Helical" evidence="7">
    <location>
        <begin position="36"/>
        <end position="55"/>
    </location>
</feature>
<dbReference type="PANTHER" id="PTHR30576:SF10">
    <property type="entry name" value="SLL5057 PROTEIN"/>
    <property type="match status" value="1"/>
</dbReference>
<evidence type="ECO:0000313" key="10">
    <source>
        <dbReference type="Proteomes" id="UP000238217"/>
    </source>
</evidence>
<keyword evidence="6 7" id="KW-0472">Membrane</keyword>
<feature type="domain" description="Bacterial sugar transferase" evidence="8">
    <location>
        <begin position="293"/>
        <end position="480"/>
    </location>
</feature>
<feature type="transmembrane region" description="Helical" evidence="7">
    <location>
        <begin position="100"/>
        <end position="121"/>
    </location>
</feature>
<dbReference type="GO" id="GO:0016780">
    <property type="term" value="F:phosphotransferase activity, for other substituted phosphate groups"/>
    <property type="evidence" value="ECO:0007669"/>
    <property type="project" value="TreeGrafter"/>
</dbReference>
<feature type="transmembrane region" description="Helical" evidence="7">
    <location>
        <begin position="61"/>
        <end position="79"/>
    </location>
</feature>
<sequence>MTSQPSMVDIASVAPSLDWMGSPAGPATARRWQRGYARWLVVTDLGVIGGVLAVVHQLALPAAPAATTAVLGVLWMTALSVSRSRDWRHIGADVTEYRRVLVATCASFGLLFTALVAFDLAVPREHLLWSLPIGASAVLAGRWLWRRVLHAQWRRGRWTHRAVVVGHPAKVRHVVSAVQGSKSVTGTSVTAIHEVRGDHAVDDVETRERVVAQVVDVVTRGAADLVLLTETDLFSAQGVRELGWALDALDVNLVVVPSITETAGSRITSNMVAGVPLLHVAYPRLTGTARLTKRTFDILFSALALLMLAPLLITLALWVRWDSPGPALFRQERVGINHSRFSMLKFRSMVVDAEDRLATLRAQSEGNAVLFKMHRDPRVTRIGAVLRRLSLDELPQFYNVLRGEMSVVGPRPPLPHEVDAYDDHTHRRLLVKPGITGLWQVTGRSDLSWQESVRLDLYYVENWTLLGDIQIVARTARAVFGGAGAY</sequence>
<dbReference type="InterPro" id="IPR017475">
    <property type="entry name" value="EPS_sugar_tfrase"/>
</dbReference>
<proteinExistence type="inferred from homology"/>
<dbReference type="PANTHER" id="PTHR30576">
    <property type="entry name" value="COLANIC BIOSYNTHESIS UDP-GLUCOSE LIPID CARRIER TRANSFERASE"/>
    <property type="match status" value="1"/>
</dbReference>
<keyword evidence="4 7" id="KW-0812">Transmembrane</keyword>
<evidence type="ECO:0000313" key="9">
    <source>
        <dbReference type="EMBL" id="PRZ18830.1"/>
    </source>
</evidence>
<evidence type="ECO:0000256" key="7">
    <source>
        <dbReference type="SAM" id="Phobius"/>
    </source>
</evidence>
<evidence type="ECO:0000256" key="2">
    <source>
        <dbReference type="ARBA" id="ARBA00006464"/>
    </source>
</evidence>
<comment type="similarity">
    <text evidence="2">Belongs to the bacterial sugar transferase family.</text>
</comment>
<keyword evidence="3 9" id="KW-0808">Transferase</keyword>
<evidence type="ECO:0000256" key="6">
    <source>
        <dbReference type="ARBA" id="ARBA00023136"/>
    </source>
</evidence>
<evidence type="ECO:0000259" key="8">
    <source>
        <dbReference type="Pfam" id="PF02397"/>
    </source>
</evidence>
<dbReference type="InterPro" id="IPR003362">
    <property type="entry name" value="Bact_transf"/>
</dbReference>
<dbReference type="OrthoDB" id="9808602at2"/>
<keyword evidence="10" id="KW-1185">Reference proteome</keyword>
<keyword evidence="5 7" id="KW-1133">Transmembrane helix</keyword>
<evidence type="ECO:0000256" key="1">
    <source>
        <dbReference type="ARBA" id="ARBA00004141"/>
    </source>
</evidence>
<protein>
    <submittedName>
        <fullName evidence="9">Undecaprenyl-phosphate galactose phosphotransferase WbaP/exopolysaccharide biosynthesis polyprenyl glycosylphosphotransferase</fullName>
    </submittedName>
</protein>
<dbReference type="EMBL" id="PVTY01000001">
    <property type="protein sequence ID" value="PRZ18830.1"/>
    <property type="molecule type" value="Genomic_DNA"/>
</dbReference>
<name>A0A2T0YST8_9MICC</name>